<organism evidence="2">
    <name type="scientific">Klebsiella pneumoniae</name>
    <dbReference type="NCBI Taxonomy" id="573"/>
    <lineage>
        <taxon>Bacteria</taxon>
        <taxon>Pseudomonadati</taxon>
        <taxon>Pseudomonadota</taxon>
        <taxon>Gammaproteobacteria</taxon>
        <taxon>Enterobacterales</taxon>
        <taxon>Enterobacteriaceae</taxon>
        <taxon>Klebsiella/Raoultella group</taxon>
        <taxon>Klebsiella</taxon>
        <taxon>Klebsiella pneumoniae complex</taxon>
    </lineage>
</organism>
<geneLocation type="plasmid" evidence="2">
    <name>pUJ-83KPC</name>
</geneLocation>
<name>A0A2P1BNU6_KLEPN</name>
<feature type="compositionally biased region" description="Polar residues" evidence="1">
    <location>
        <begin position="79"/>
        <end position="96"/>
    </location>
</feature>
<proteinExistence type="predicted"/>
<accession>A0A2P1BNU6</accession>
<protein>
    <submittedName>
        <fullName evidence="2">Uncharacterized protein</fullName>
    </submittedName>
</protein>
<sequence>MKRQRNGRENLLRKALPSRTARRVVLVSAPANGLKRVIRVPGKEQAPAATTERAGAKRRCPQSAGSFIAGTVKAARPGRSQQALPLTFQTSDTSRQARNRFAGSAELTASFRG</sequence>
<evidence type="ECO:0000313" key="2">
    <source>
        <dbReference type="EMBL" id="AVI43411.1"/>
    </source>
</evidence>
<reference evidence="2" key="1">
    <citation type="submission" date="2017-12" db="EMBL/GenBank/DDBJ databases">
        <title>Insights into the successfully spreading KPC-encoding IncII plasmids.</title>
        <authorList>
            <person name="Brandt C."/>
            <person name="Pletz M.W."/>
            <person name="Makarewicz O."/>
        </authorList>
    </citation>
    <scope>NUCLEOTIDE SEQUENCE</scope>
    <source>
        <strain evidence="2">St015256/1</strain>
        <plasmid evidence="2">pUJ-83KPC</plasmid>
    </source>
</reference>
<keyword evidence="2" id="KW-0614">Plasmid</keyword>
<dbReference type="EMBL" id="MG700549">
    <property type="protein sequence ID" value="AVI43411.1"/>
    <property type="molecule type" value="Genomic_DNA"/>
</dbReference>
<feature type="region of interest" description="Disordered" evidence="1">
    <location>
        <begin position="75"/>
        <end position="96"/>
    </location>
</feature>
<evidence type="ECO:0000256" key="1">
    <source>
        <dbReference type="SAM" id="MobiDB-lite"/>
    </source>
</evidence>
<dbReference type="AlphaFoldDB" id="A0A2P1BNU6"/>